<accession>A0A0H2SET7</accession>
<dbReference type="EMBL" id="KQ085883">
    <property type="protein sequence ID" value="KLO20243.1"/>
    <property type="molecule type" value="Genomic_DNA"/>
</dbReference>
<dbReference type="GO" id="GO:0005634">
    <property type="term" value="C:nucleus"/>
    <property type="evidence" value="ECO:0007669"/>
    <property type="project" value="UniProtKB-SubCell"/>
</dbReference>
<feature type="region of interest" description="Disordered" evidence="4">
    <location>
        <begin position="126"/>
        <end position="207"/>
    </location>
</feature>
<feature type="compositionally biased region" description="Low complexity" evidence="4">
    <location>
        <begin position="141"/>
        <end position="158"/>
    </location>
</feature>
<dbReference type="STRING" id="27342.A0A0H2SET7"/>
<keyword evidence="2" id="KW-0539">Nucleus</keyword>
<keyword evidence="7" id="KW-1185">Reference proteome</keyword>
<dbReference type="PANTHER" id="PTHR13495">
    <property type="entry name" value="NEFA-INTERACTING NUCLEAR PROTEIN NIP30"/>
    <property type="match status" value="1"/>
</dbReference>
<evidence type="ECO:0000256" key="1">
    <source>
        <dbReference type="ARBA" id="ARBA00004123"/>
    </source>
</evidence>
<reference evidence="6 7" key="1">
    <citation type="submission" date="2015-04" db="EMBL/GenBank/DDBJ databases">
        <title>Complete genome sequence of Schizopora paradoxa KUC8140, a cosmopolitan wood degrader in East Asia.</title>
        <authorList>
            <consortium name="DOE Joint Genome Institute"/>
            <person name="Min B."/>
            <person name="Park H."/>
            <person name="Jang Y."/>
            <person name="Kim J.-J."/>
            <person name="Kim K.H."/>
            <person name="Pangilinan J."/>
            <person name="Lipzen A."/>
            <person name="Riley R."/>
            <person name="Grigoriev I.V."/>
            <person name="Spatafora J.W."/>
            <person name="Choi I.-G."/>
        </authorList>
    </citation>
    <scope>NUCLEOTIDE SEQUENCE [LARGE SCALE GENOMIC DNA]</scope>
    <source>
        <strain evidence="6 7">KUC8140</strain>
    </source>
</reference>
<dbReference type="Pfam" id="PF10187">
    <property type="entry name" value="FAM192A_Fyv6_N"/>
    <property type="match status" value="1"/>
</dbReference>
<protein>
    <recommendedName>
        <fullName evidence="5">FAM192A/Fyv6 N-terminal domain-containing protein</fullName>
    </recommendedName>
</protein>
<dbReference type="InterPro" id="IPR039845">
    <property type="entry name" value="FAM192A"/>
</dbReference>
<proteinExistence type="predicted"/>
<sequence length="207" mass="22540">MDDDALLAVSETSVGSRFISQKQLDSAKAARDAQWHAAYERLGEKPPPRQEPDVYDGRSLAEKLAANKAAKLEEREERAKLANQFRALEEDEVVFLDSMKADRDQAERKRKMEDDEEVEGFKAAIAARSALPDTPPVIVQTSTPGPSATKPKPTAAPAAKKKAGLKGVVVKKKKTESSNSKPKATATEQVEEGPQKKRKVSESSPSS</sequence>
<dbReference type="PANTHER" id="PTHR13495:SF0">
    <property type="entry name" value="PSME3-INTERACTING PROTEIN"/>
    <property type="match status" value="1"/>
</dbReference>
<evidence type="ECO:0000256" key="2">
    <source>
        <dbReference type="ARBA" id="ARBA00023242"/>
    </source>
</evidence>
<dbReference type="Proteomes" id="UP000053477">
    <property type="component" value="Unassembled WGS sequence"/>
</dbReference>
<dbReference type="InParanoid" id="A0A0H2SET7"/>
<feature type="compositionally biased region" description="Basic residues" evidence="4">
    <location>
        <begin position="159"/>
        <end position="174"/>
    </location>
</feature>
<feature type="coiled-coil region" evidence="3">
    <location>
        <begin position="71"/>
        <end position="116"/>
    </location>
</feature>
<evidence type="ECO:0000256" key="3">
    <source>
        <dbReference type="SAM" id="Coils"/>
    </source>
</evidence>
<dbReference type="OrthoDB" id="75720at2759"/>
<feature type="domain" description="FAM192A/Fyv6 N-terminal" evidence="5">
    <location>
        <begin position="18"/>
        <end position="122"/>
    </location>
</feature>
<keyword evidence="3" id="KW-0175">Coiled coil</keyword>
<name>A0A0H2SET7_9AGAM</name>
<gene>
    <name evidence="6" type="ORF">SCHPADRAFT_898273</name>
</gene>
<evidence type="ECO:0000256" key="4">
    <source>
        <dbReference type="SAM" id="MobiDB-lite"/>
    </source>
</evidence>
<comment type="subcellular location">
    <subcellularLocation>
        <location evidence="1">Nucleus</location>
    </subcellularLocation>
</comment>
<dbReference type="AlphaFoldDB" id="A0A0H2SET7"/>
<organism evidence="6 7">
    <name type="scientific">Schizopora paradoxa</name>
    <dbReference type="NCBI Taxonomy" id="27342"/>
    <lineage>
        <taxon>Eukaryota</taxon>
        <taxon>Fungi</taxon>
        <taxon>Dikarya</taxon>
        <taxon>Basidiomycota</taxon>
        <taxon>Agaricomycotina</taxon>
        <taxon>Agaricomycetes</taxon>
        <taxon>Hymenochaetales</taxon>
        <taxon>Schizoporaceae</taxon>
        <taxon>Schizopora</taxon>
    </lineage>
</organism>
<evidence type="ECO:0000313" key="7">
    <source>
        <dbReference type="Proteomes" id="UP000053477"/>
    </source>
</evidence>
<evidence type="ECO:0000313" key="6">
    <source>
        <dbReference type="EMBL" id="KLO20243.1"/>
    </source>
</evidence>
<evidence type="ECO:0000259" key="5">
    <source>
        <dbReference type="Pfam" id="PF10187"/>
    </source>
</evidence>
<dbReference type="InterPro" id="IPR019331">
    <property type="entry name" value="FAM192A/Fyv6_N"/>
</dbReference>